<dbReference type="AlphaFoldDB" id="A0A8H6CFG5"/>
<comment type="caution">
    <text evidence="9">The sequence shown here is derived from an EMBL/GenBank/DDBJ whole genome shotgun (WGS) entry which is preliminary data.</text>
</comment>
<keyword evidence="4 8" id="KW-0472">Membrane</keyword>
<evidence type="ECO:0000256" key="5">
    <source>
        <dbReference type="ARBA" id="ARBA00038039"/>
    </source>
</evidence>
<dbReference type="RefSeq" id="XP_037151850.1">
    <property type="nucleotide sequence ID" value="XM_037292431.1"/>
</dbReference>
<dbReference type="EMBL" id="JACCJB010000012">
    <property type="protein sequence ID" value="KAF6222415.1"/>
    <property type="molecule type" value="Genomic_DNA"/>
</dbReference>
<dbReference type="InterPro" id="IPR006603">
    <property type="entry name" value="PQ-loop_rpt"/>
</dbReference>
<name>A0A8H6CFG5_9LECA</name>
<dbReference type="FunFam" id="1.20.1280.290:FF:000009">
    <property type="entry name" value="PQ loop repeat family protein"/>
    <property type="match status" value="1"/>
</dbReference>
<dbReference type="Proteomes" id="UP000593566">
    <property type="component" value="Unassembled WGS sequence"/>
</dbReference>
<keyword evidence="2 8" id="KW-0812">Transmembrane</keyword>
<feature type="transmembrane region" description="Helical" evidence="8">
    <location>
        <begin position="174"/>
        <end position="196"/>
    </location>
</feature>
<feature type="compositionally biased region" description="Low complexity" evidence="7">
    <location>
        <begin position="226"/>
        <end position="238"/>
    </location>
</feature>
<dbReference type="PANTHER" id="PTHR16201">
    <property type="entry name" value="SEVEN TRANSMEMBRANE PROTEIN 1-RELATED"/>
    <property type="match status" value="1"/>
</dbReference>
<keyword evidence="3 8" id="KW-1133">Transmembrane helix</keyword>
<accession>A0A8H6CFG5</accession>
<evidence type="ECO:0008006" key="11">
    <source>
        <dbReference type="Google" id="ProtNLM"/>
    </source>
</evidence>
<dbReference type="SMART" id="SM00679">
    <property type="entry name" value="CTNS"/>
    <property type="match status" value="2"/>
</dbReference>
<keyword evidence="10" id="KW-1185">Reference proteome</keyword>
<feature type="region of interest" description="Disordered" evidence="7">
    <location>
        <begin position="213"/>
        <end position="292"/>
    </location>
</feature>
<reference evidence="9 10" key="1">
    <citation type="journal article" date="2020" name="Genomics">
        <title>Complete, high-quality genomes from long-read metagenomic sequencing of two wolf lichen thalli reveals enigmatic genome architecture.</title>
        <authorList>
            <person name="McKenzie S.K."/>
            <person name="Walston R.F."/>
            <person name="Allen J.L."/>
        </authorList>
    </citation>
    <scope>NUCLEOTIDE SEQUENCE [LARGE SCALE GENOMIC DNA]</scope>
    <source>
        <strain evidence="9">WasteWater1</strain>
    </source>
</reference>
<comment type="catalytic activity">
    <reaction evidence="6">
        <text>L-histidine(out) + L-arginine(in) = L-histidine(in) + L-arginine(out)</text>
        <dbReference type="Rhea" id="RHEA:71063"/>
        <dbReference type="ChEBI" id="CHEBI:32682"/>
        <dbReference type="ChEBI" id="CHEBI:57595"/>
    </reaction>
</comment>
<comment type="similarity">
    <text evidence="5">Belongs to the laat-1 family.</text>
</comment>
<dbReference type="InterPro" id="IPR051415">
    <property type="entry name" value="LAAT-1"/>
</dbReference>
<evidence type="ECO:0000256" key="2">
    <source>
        <dbReference type="ARBA" id="ARBA00022692"/>
    </source>
</evidence>
<gene>
    <name evidence="9" type="ORF">HO133_001501</name>
</gene>
<evidence type="ECO:0000256" key="7">
    <source>
        <dbReference type="SAM" id="MobiDB-lite"/>
    </source>
</evidence>
<evidence type="ECO:0000313" key="9">
    <source>
        <dbReference type="EMBL" id="KAF6222415.1"/>
    </source>
</evidence>
<dbReference type="PANTHER" id="PTHR16201:SF34">
    <property type="entry name" value="LYSOSOMAL AMINO ACID TRANSPORTER 1"/>
    <property type="match status" value="1"/>
</dbReference>
<evidence type="ECO:0000256" key="8">
    <source>
        <dbReference type="SAM" id="Phobius"/>
    </source>
</evidence>
<dbReference type="GeneID" id="59329917"/>
<evidence type="ECO:0000256" key="3">
    <source>
        <dbReference type="ARBA" id="ARBA00022989"/>
    </source>
</evidence>
<sequence>MAQKVMQSVNRLPIRLQIVQPYVKPSSHIKTSLRKSGLPSSLVQASFSLLKADHSTHGPHSSVAPALNTPNAAMSLSSLLGTWANLPEHCTPNSQYLVNFSSAFHSCVPTSLAFLSTALGIFSIISWLFAQMPQIYKNYQLQSASGLSIYFLGEWLLGDLTNLLGAILTRQAGWQVVVAGYYVFVDIGLVSQYFWYTHLKSSRKGRLLGYGSETHGPDGGSGEVLVGVSPSVESSTESTHTEDRKPDTKALDTPAKPQGVQGPPRDIRSSFSKEKDTMGSFNRTIKRQGTPSFGPSPRALLLISMLCVVLTNASPLHAQIKDESSTVSSPELAGRIFSWCSTVLYLGSRLPQIYKNALRRSTAGLSPTLFIAAFFGNLFYSASLLTNPLAWESYPPYGLHGWVGPEGSDRATWVALAAPFWLGAAGVLALDATIGIQFLIFGEGGLEKSVLTQDREGRSRWRRVSGWMRGWVPSPSPPASEDVDEGEGRRLLGRRESRGSSYGAA</sequence>
<proteinExistence type="inferred from homology"/>
<evidence type="ECO:0000256" key="1">
    <source>
        <dbReference type="ARBA" id="ARBA00004141"/>
    </source>
</evidence>
<feature type="transmembrane region" description="Helical" evidence="8">
    <location>
        <begin position="411"/>
        <end position="430"/>
    </location>
</feature>
<dbReference type="GO" id="GO:0015174">
    <property type="term" value="F:basic amino acid transmembrane transporter activity"/>
    <property type="evidence" value="ECO:0007669"/>
    <property type="project" value="TreeGrafter"/>
</dbReference>
<organism evidence="9 10">
    <name type="scientific">Letharia lupina</name>
    <dbReference type="NCBI Taxonomy" id="560253"/>
    <lineage>
        <taxon>Eukaryota</taxon>
        <taxon>Fungi</taxon>
        <taxon>Dikarya</taxon>
        <taxon>Ascomycota</taxon>
        <taxon>Pezizomycotina</taxon>
        <taxon>Lecanoromycetes</taxon>
        <taxon>OSLEUM clade</taxon>
        <taxon>Lecanoromycetidae</taxon>
        <taxon>Lecanorales</taxon>
        <taxon>Lecanorineae</taxon>
        <taxon>Parmeliaceae</taxon>
        <taxon>Letharia</taxon>
    </lineage>
</organism>
<feature type="transmembrane region" description="Helical" evidence="8">
    <location>
        <begin position="369"/>
        <end position="391"/>
    </location>
</feature>
<evidence type="ECO:0000256" key="4">
    <source>
        <dbReference type="ARBA" id="ARBA00023136"/>
    </source>
</evidence>
<feature type="transmembrane region" description="Helical" evidence="8">
    <location>
        <begin position="111"/>
        <end position="129"/>
    </location>
</feature>
<feature type="compositionally biased region" description="Polar residues" evidence="7">
    <location>
        <begin position="279"/>
        <end position="292"/>
    </location>
</feature>
<feature type="compositionally biased region" description="Basic and acidic residues" evidence="7">
    <location>
        <begin position="265"/>
        <end position="277"/>
    </location>
</feature>
<feature type="compositionally biased region" description="Basic and acidic residues" evidence="7">
    <location>
        <begin position="239"/>
        <end position="250"/>
    </location>
</feature>
<evidence type="ECO:0000256" key="6">
    <source>
        <dbReference type="ARBA" id="ARBA00050768"/>
    </source>
</evidence>
<feature type="region of interest" description="Disordered" evidence="7">
    <location>
        <begin position="468"/>
        <end position="505"/>
    </location>
</feature>
<dbReference type="Pfam" id="PF04193">
    <property type="entry name" value="PQ-loop"/>
    <property type="match status" value="2"/>
</dbReference>
<dbReference type="GO" id="GO:0034488">
    <property type="term" value="P:basic amino acid transmembrane export from vacuole"/>
    <property type="evidence" value="ECO:0007669"/>
    <property type="project" value="TreeGrafter"/>
</dbReference>
<feature type="compositionally biased region" description="Basic and acidic residues" evidence="7">
    <location>
        <begin position="486"/>
        <end position="498"/>
    </location>
</feature>
<dbReference type="GO" id="GO:0000329">
    <property type="term" value="C:fungal-type vacuole membrane"/>
    <property type="evidence" value="ECO:0007669"/>
    <property type="project" value="TreeGrafter"/>
</dbReference>
<dbReference type="Gene3D" id="1.20.1280.290">
    <property type="match status" value="2"/>
</dbReference>
<protein>
    <recommendedName>
        <fullName evidence="11">PQ loop repeat protein</fullName>
    </recommendedName>
</protein>
<comment type="subcellular location">
    <subcellularLocation>
        <location evidence="1">Membrane</location>
        <topology evidence="1">Multi-pass membrane protein</topology>
    </subcellularLocation>
</comment>
<evidence type="ECO:0000313" key="10">
    <source>
        <dbReference type="Proteomes" id="UP000593566"/>
    </source>
</evidence>